<dbReference type="InterPro" id="IPR005901">
    <property type="entry name" value="GLPGLI"/>
</dbReference>
<organism evidence="2 3">
    <name type="scientific">Chryseobacterium taihuense</name>
    <dbReference type="NCBI Taxonomy" id="1141221"/>
    <lineage>
        <taxon>Bacteria</taxon>
        <taxon>Pseudomonadati</taxon>
        <taxon>Bacteroidota</taxon>
        <taxon>Flavobacteriia</taxon>
        <taxon>Flavobacteriales</taxon>
        <taxon>Weeksellaceae</taxon>
        <taxon>Chryseobacterium group</taxon>
        <taxon>Chryseobacterium</taxon>
    </lineage>
</organism>
<evidence type="ECO:0000313" key="3">
    <source>
        <dbReference type="Proteomes" id="UP000290013"/>
    </source>
</evidence>
<dbReference type="EMBL" id="LR215974">
    <property type="protein sequence ID" value="VFB04446.1"/>
    <property type="molecule type" value="Genomic_DNA"/>
</dbReference>
<evidence type="ECO:0000313" key="2">
    <source>
        <dbReference type="EMBL" id="VFB04446.1"/>
    </source>
</evidence>
<evidence type="ECO:0000256" key="1">
    <source>
        <dbReference type="SAM" id="SignalP"/>
    </source>
</evidence>
<feature type="chain" id="PRO_5020870278" evidence="1">
    <location>
        <begin position="33"/>
        <end position="309"/>
    </location>
</feature>
<feature type="signal peptide" evidence="1">
    <location>
        <begin position="1"/>
        <end position="32"/>
    </location>
</feature>
<dbReference type="KEGG" id="ctai:NCTC12078_02471"/>
<proteinExistence type="predicted"/>
<gene>
    <name evidence="2" type="ORF">NCTC12078_02471</name>
</gene>
<dbReference type="Proteomes" id="UP000290013">
    <property type="component" value="Chromosome"/>
</dbReference>
<accession>A0A4U8WFF4</accession>
<sequence length="309" mass="35760">MNTNNYLYLNKYIHMKNILSFLFIAVFAIASAQETANRFFYELTYVPNKDSLEKKNKEMMILDITKDKSIYRDYLAVSQDSILKVEVEAMQKAGVFKDLSKTLKQPKFSHVITKTYPSMDVSYADYILQDKVSYKDESSLVWNISNEKAKIGTYDTQKATTTFGGRKWTAWFTTEVPFQDGPYKFKGLPGLIVKVEDDAKNYSWELKGNKKIADYNPESYSEKLMKQFGQGRNNLEVNREKFEQMYAAYKKDPFGSIRSQLSQIPADAKMPDGTSMSQMMKDAEERMKKYLSENNNSIETLETTAKKKK</sequence>
<name>A0A4U8WFF4_9FLAO</name>
<dbReference type="NCBIfam" id="TIGR01200">
    <property type="entry name" value="GLPGLI"/>
    <property type="match status" value="1"/>
</dbReference>
<dbReference type="AlphaFoldDB" id="A0A4U8WFF4"/>
<protein>
    <submittedName>
        <fullName evidence="2">GLPGLI family protein</fullName>
    </submittedName>
</protein>
<reference evidence="2 3" key="1">
    <citation type="submission" date="2019-02" db="EMBL/GenBank/DDBJ databases">
        <authorList>
            <consortium name="Pathogen Informatics"/>
        </authorList>
    </citation>
    <scope>NUCLEOTIDE SEQUENCE [LARGE SCALE GENOMIC DNA]</scope>
    <source>
        <strain evidence="2 3">3012STDY6944375</strain>
    </source>
</reference>
<keyword evidence="1" id="KW-0732">Signal</keyword>
<dbReference type="Pfam" id="PF09697">
    <property type="entry name" value="Porph_ging"/>
    <property type="match status" value="1"/>
</dbReference>